<accession>A0A9P7Z9M5</accession>
<dbReference type="EMBL" id="MU253772">
    <property type="protein sequence ID" value="KAG9247428.1"/>
    <property type="molecule type" value="Genomic_DNA"/>
</dbReference>
<dbReference type="Proteomes" id="UP000887226">
    <property type="component" value="Unassembled WGS sequence"/>
</dbReference>
<dbReference type="OrthoDB" id="566138at2759"/>
<evidence type="ECO:0000313" key="1">
    <source>
        <dbReference type="EMBL" id="KAG9247428.1"/>
    </source>
</evidence>
<protein>
    <submittedName>
        <fullName evidence="1">Uncharacterized protein</fullName>
    </submittedName>
</protein>
<organism evidence="1 2">
    <name type="scientific">Calycina marina</name>
    <dbReference type="NCBI Taxonomy" id="1763456"/>
    <lineage>
        <taxon>Eukaryota</taxon>
        <taxon>Fungi</taxon>
        <taxon>Dikarya</taxon>
        <taxon>Ascomycota</taxon>
        <taxon>Pezizomycotina</taxon>
        <taxon>Leotiomycetes</taxon>
        <taxon>Helotiales</taxon>
        <taxon>Pezizellaceae</taxon>
        <taxon>Calycina</taxon>
    </lineage>
</organism>
<dbReference type="InterPro" id="IPR036928">
    <property type="entry name" value="AS_sf"/>
</dbReference>
<dbReference type="Gene3D" id="3.90.1300.10">
    <property type="entry name" value="Amidase signature (AS) domain"/>
    <property type="match status" value="1"/>
</dbReference>
<dbReference type="AlphaFoldDB" id="A0A9P7Z9M5"/>
<feature type="non-terminal residue" evidence="1">
    <location>
        <position position="1"/>
    </location>
</feature>
<sequence length="166" mass="18247">FEMEDTANHFFEKYLNHGSNIPSLADIVQFNKDNAALCFPAPGQAWLAQALEEKPAEGTKAYKAAFIHMCQVGNLAEQVFEGHNFDILLAPLDSNACALSTVSGCPIANVPLERFNYKGEFSRHFELAVLAKRGGVVDLLRFMAALEAHFPKRKIPGSSLFSMALT</sequence>
<comment type="caution">
    <text evidence="1">The sequence shown here is derived from an EMBL/GenBank/DDBJ whole genome shotgun (WGS) entry which is preliminary data.</text>
</comment>
<name>A0A9P7Z9M5_9HELO</name>
<keyword evidence="2" id="KW-1185">Reference proteome</keyword>
<evidence type="ECO:0000313" key="2">
    <source>
        <dbReference type="Proteomes" id="UP000887226"/>
    </source>
</evidence>
<reference evidence="1" key="1">
    <citation type="journal article" date="2021" name="IMA Fungus">
        <title>Genomic characterization of three marine fungi, including Emericellopsis atlantica sp. nov. with signatures of a generalist lifestyle and marine biomass degradation.</title>
        <authorList>
            <person name="Hagestad O.C."/>
            <person name="Hou L."/>
            <person name="Andersen J.H."/>
            <person name="Hansen E.H."/>
            <person name="Altermark B."/>
            <person name="Li C."/>
            <person name="Kuhnert E."/>
            <person name="Cox R.J."/>
            <person name="Crous P.W."/>
            <person name="Spatafora J.W."/>
            <person name="Lail K."/>
            <person name="Amirebrahimi M."/>
            <person name="Lipzen A."/>
            <person name="Pangilinan J."/>
            <person name="Andreopoulos W."/>
            <person name="Hayes R.D."/>
            <person name="Ng V."/>
            <person name="Grigoriev I.V."/>
            <person name="Jackson S.A."/>
            <person name="Sutton T.D.S."/>
            <person name="Dobson A.D.W."/>
            <person name="Rama T."/>
        </authorList>
    </citation>
    <scope>NUCLEOTIDE SEQUENCE</scope>
    <source>
        <strain evidence="1">TRa3180A</strain>
    </source>
</reference>
<gene>
    <name evidence="1" type="ORF">BJ878DRAFT_414870</name>
</gene>
<proteinExistence type="predicted"/>